<dbReference type="InterPro" id="IPR050536">
    <property type="entry name" value="DtxR_MntR_Metal-Reg"/>
</dbReference>
<protein>
    <submittedName>
        <fullName evidence="2">Metal-dependent transcriptional regulator</fullName>
    </submittedName>
</protein>
<accession>A0ABD5SRM6</accession>
<dbReference type="InterPro" id="IPR022687">
    <property type="entry name" value="HTH_DTXR"/>
</dbReference>
<dbReference type="Proteomes" id="UP001596383">
    <property type="component" value="Unassembled WGS sequence"/>
</dbReference>
<evidence type="ECO:0000259" key="1">
    <source>
        <dbReference type="PROSITE" id="PS50944"/>
    </source>
</evidence>
<dbReference type="InterPro" id="IPR022689">
    <property type="entry name" value="Iron_dep_repressor"/>
</dbReference>
<organism evidence="2 3">
    <name type="scientific">Natrinema soli</name>
    <dbReference type="NCBI Taxonomy" id="1930624"/>
    <lineage>
        <taxon>Archaea</taxon>
        <taxon>Methanobacteriati</taxon>
        <taxon>Methanobacteriota</taxon>
        <taxon>Stenosarchaea group</taxon>
        <taxon>Halobacteria</taxon>
        <taxon>Halobacteriales</taxon>
        <taxon>Natrialbaceae</taxon>
        <taxon>Natrinema</taxon>
    </lineage>
</organism>
<sequence>MATETTSSATGPVGASVGRRTGQYLLAIDWLSEDADRVAPGEIAARLGVSGASVTEMGSKLEDAGLVTVKKYTGVKLTDKGREVARELAWRLCVVENFFGEELSADLNDDQSYEIGYTLPPEAIKRLRDLVDHPCIDRCPQTRQDYDGCRIA</sequence>
<keyword evidence="3" id="KW-1185">Reference proteome</keyword>
<dbReference type="InterPro" id="IPR036390">
    <property type="entry name" value="WH_DNA-bd_sf"/>
</dbReference>
<dbReference type="InterPro" id="IPR036388">
    <property type="entry name" value="WH-like_DNA-bd_sf"/>
</dbReference>
<dbReference type="SMART" id="SM00529">
    <property type="entry name" value="HTH_DTXR"/>
    <property type="match status" value="1"/>
</dbReference>
<evidence type="ECO:0000313" key="3">
    <source>
        <dbReference type="Proteomes" id="UP001596383"/>
    </source>
</evidence>
<dbReference type="PANTHER" id="PTHR33238">
    <property type="entry name" value="IRON (METAL) DEPENDENT REPRESSOR, DTXR FAMILY"/>
    <property type="match status" value="1"/>
</dbReference>
<proteinExistence type="predicted"/>
<dbReference type="Pfam" id="PF01325">
    <property type="entry name" value="Fe_dep_repress"/>
    <property type="match status" value="1"/>
</dbReference>
<dbReference type="PANTHER" id="PTHR33238:SF7">
    <property type="entry name" value="IRON-DEPENDENT TRANSCRIPTIONAL REGULATOR"/>
    <property type="match status" value="1"/>
</dbReference>
<reference evidence="2 3" key="1">
    <citation type="journal article" date="2019" name="Int. J. Syst. Evol. Microbiol.">
        <title>The Global Catalogue of Microorganisms (GCM) 10K type strain sequencing project: providing services to taxonomists for standard genome sequencing and annotation.</title>
        <authorList>
            <consortium name="The Broad Institute Genomics Platform"/>
            <consortium name="The Broad Institute Genome Sequencing Center for Infectious Disease"/>
            <person name="Wu L."/>
            <person name="Ma J."/>
        </authorList>
    </citation>
    <scope>NUCLEOTIDE SEQUENCE [LARGE SCALE GENOMIC DNA]</scope>
    <source>
        <strain evidence="2 3">LMG 29247</strain>
    </source>
</reference>
<dbReference type="PROSITE" id="PS50944">
    <property type="entry name" value="HTH_DTXR"/>
    <property type="match status" value="1"/>
</dbReference>
<dbReference type="RefSeq" id="WP_273739176.1">
    <property type="nucleotide sequence ID" value="NZ_JAQIVI010000221.1"/>
</dbReference>
<gene>
    <name evidence="2" type="ORF">ACFQE6_14720</name>
</gene>
<feature type="domain" description="HTH dtxR-type" evidence="1">
    <location>
        <begin position="24"/>
        <end position="78"/>
    </location>
</feature>
<dbReference type="EMBL" id="JBHSWV010000221">
    <property type="protein sequence ID" value="MFC6766197.1"/>
    <property type="molecule type" value="Genomic_DNA"/>
</dbReference>
<dbReference type="SUPFAM" id="SSF46785">
    <property type="entry name" value="Winged helix' DNA-binding domain"/>
    <property type="match status" value="1"/>
</dbReference>
<dbReference type="AlphaFoldDB" id="A0ABD5SRM6"/>
<evidence type="ECO:0000313" key="2">
    <source>
        <dbReference type="EMBL" id="MFC6766197.1"/>
    </source>
</evidence>
<dbReference type="Gene3D" id="1.10.10.10">
    <property type="entry name" value="Winged helix-like DNA-binding domain superfamily/Winged helix DNA-binding domain"/>
    <property type="match status" value="1"/>
</dbReference>
<name>A0ABD5SRM6_9EURY</name>
<comment type="caution">
    <text evidence="2">The sequence shown here is derived from an EMBL/GenBank/DDBJ whole genome shotgun (WGS) entry which is preliminary data.</text>
</comment>